<protein>
    <recommendedName>
        <fullName evidence="7">Pentatricopeptide repeat-containing protein</fullName>
    </recommendedName>
</protein>
<feature type="repeat" description="PPR" evidence="3">
    <location>
        <begin position="468"/>
        <end position="502"/>
    </location>
</feature>
<feature type="repeat" description="PPR" evidence="3">
    <location>
        <begin position="365"/>
        <end position="399"/>
    </location>
</feature>
<feature type="repeat" description="PPR" evidence="3">
    <location>
        <begin position="433"/>
        <end position="467"/>
    </location>
</feature>
<evidence type="ECO:0008006" key="7">
    <source>
        <dbReference type="Google" id="ProtNLM"/>
    </source>
</evidence>
<dbReference type="GO" id="GO:0003729">
    <property type="term" value="F:mRNA binding"/>
    <property type="evidence" value="ECO:0007669"/>
    <property type="project" value="TreeGrafter"/>
</dbReference>
<dbReference type="InterPro" id="IPR011990">
    <property type="entry name" value="TPR-like_helical_dom_sf"/>
</dbReference>
<dbReference type="Pfam" id="PF01535">
    <property type="entry name" value="PPR"/>
    <property type="match status" value="2"/>
</dbReference>
<accession>A0AA38WU62</accession>
<evidence type="ECO:0000256" key="1">
    <source>
        <dbReference type="ARBA" id="ARBA00007626"/>
    </source>
</evidence>
<keyword evidence="2" id="KW-0677">Repeat</keyword>
<name>A0AA38WU62_9ASTR</name>
<evidence type="ECO:0000256" key="3">
    <source>
        <dbReference type="PROSITE-ProRule" id="PRU00708"/>
    </source>
</evidence>
<keyword evidence="6" id="KW-1185">Reference proteome</keyword>
<dbReference type="GO" id="GO:0005739">
    <property type="term" value="C:mitochondrion"/>
    <property type="evidence" value="ECO:0007669"/>
    <property type="project" value="TreeGrafter"/>
</dbReference>
<dbReference type="InterPro" id="IPR051114">
    <property type="entry name" value="Mito_RNA_Proc_CCM1"/>
</dbReference>
<organism evidence="5 6">
    <name type="scientific">Centaurea solstitialis</name>
    <name type="common">yellow star-thistle</name>
    <dbReference type="NCBI Taxonomy" id="347529"/>
    <lineage>
        <taxon>Eukaryota</taxon>
        <taxon>Viridiplantae</taxon>
        <taxon>Streptophyta</taxon>
        <taxon>Embryophyta</taxon>
        <taxon>Tracheophyta</taxon>
        <taxon>Spermatophyta</taxon>
        <taxon>Magnoliopsida</taxon>
        <taxon>eudicotyledons</taxon>
        <taxon>Gunneridae</taxon>
        <taxon>Pentapetalae</taxon>
        <taxon>asterids</taxon>
        <taxon>campanulids</taxon>
        <taxon>Asterales</taxon>
        <taxon>Asteraceae</taxon>
        <taxon>Carduoideae</taxon>
        <taxon>Cardueae</taxon>
        <taxon>Centaureinae</taxon>
        <taxon>Centaurea</taxon>
    </lineage>
</organism>
<dbReference type="PANTHER" id="PTHR47934">
    <property type="entry name" value="PENTATRICOPEPTIDE REPEAT-CONTAINING PROTEIN PET309, MITOCHONDRIAL"/>
    <property type="match status" value="1"/>
</dbReference>
<sequence>MFSAYLSRIINHPTHSYRFLPFILRSIAAQHASSYSHSAYTFSHAFRRTLGMQTPKLIYTHFSTLNPPHIHNPYETINFTQLESCTNESKTSSVIELVKLLRSNFGSEDVELMDFLDGSGIKASRDLVISVIWALRDEWKLAFFVFKWGQKWRCDDEKAWSLIIWVLGNHKKFNNAWCLIRDLYRSSMDTHRPMFVLIDRYAAMNEPREAIRAFQIMEKFKLSPDQKAFYTLLYTLCKHGNVEEAEEFMFLNTKLFPLETEGFNVILGGWCDIFVDIFEAKRVWKEMDKRQVIPDETSYTHMISCFSKVNNLFDSLRLYDEMTKKGWKPNRKIYNSLVYILARENCHNEALGILRKMTEVNLRPDSTTYNLVIRPLCESGKLEDAKSMLSRMLEENVNPNTDTYHAFLEGMGVNFGESLELLERMAGSGIGPNKDTFLILVGKFLKLDEVENALKIWVKMKEYKVSPDLAHFVTMVEGLVKHGLIGKAKEVYGEMISIGIPEDPKLKKMLKELSEEDERGKTKKRGMRNARYGDRGGWGRGAKKWVRGK</sequence>
<dbReference type="PROSITE" id="PS51375">
    <property type="entry name" value="PPR"/>
    <property type="match status" value="5"/>
</dbReference>
<dbReference type="PANTHER" id="PTHR47934:SF28">
    <property type="entry name" value="OS04G0488500 PROTEIN"/>
    <property type="match status" value="1"/>
</dbReference>
<evidence type="ECO:0000313" key="5">
    <source>
        <dbReference type="EMBL" id="KAJ9568220.1"/>
    </source>
</evidence>
<dbReference type="Proteomes" id="UP001172457">
    <property type="component" value="Chromosome 1"/>
</dbReference>
<feature type="repeat" description="PPR" evidence="3">
    <location>
        <begin position="295"/>
        <end position="329"/>
    </location>
</feature>
<dbReference type="AlphaFoldDB" id="A0AA38WU62"/>
<dbReference type="Pfam" id="PF13041">
    <property type="entry name" value="PPR_2"/>
    <property type="match status" value="2"/>
</dbReference>
<feature type="repeat" description="PPR" evidence="3">
    <location>
        <begin position="330"/>
        <end position="364"/>
    </location>
</feature>
<gene>
    <name evidence="5" type="ORF">OSB04_004186</name>
</gene>
<evidence type="ECO:0000256" key="2">
    <source>
        <dbReference type="ARBA" id="ARBA00022737"/>
    </source>
</evidence>
<dbReference type="GO" id="GO:0006396">
    <property type="term" value="P:RNA processing"/>
    <property type="evidence" value="ECO:0007669"/>
    <property type="project" value="TreeGrafter"/>
</dbReference>
<dbReference type="GO" id="GO:0007005">
    <property type="term" value="P:mitochondrion organization"/>
    <property type="evidence" value="ECO:0007669"/>
    <property type="project" value="TreeGrafter"/>
</dbReference>
<feature type="region of interest" description="Disordered" evidence="4">
    <location>
        <begin position="514"/>
        <end position="549"/>
    </location>
</feature>
<proteinExistence type="inferred from homology"/>
<comment type="caution">
    <text evidence="5">The sequence shown here is derived from an EMBL/GenBank/DDBJ whole genome shotgun (WGS) entry which is preliminary data.</text>
</comment>
<comment type="similarity">
    <text evidence="1">Belongs to the PPR family. P subfamily.</text>
</comment>
<evidence type="ECO:0000313" key="6">
    <source>
        <dbReference type="Proteomes" id="UP001172457"/>
    </source>
</evidence>
<evidence type="ECO:0000256" key="4">
    <source>
        <dbReference type="SAM" id="MobiDB-lite"/>
    </source>
</evidence>
<dbReference type="InterPro" id="IPR002885">
    <property type="entry name" value="PPR_rpt"/>
</dbReference>
<reference evidence="5" key="1">
    <citation type="submission" date="2023-03" db="EMBL/GenBank/DDBJ databases">
        <title>Chromosome-scale reference genome and RAD-based genetic map of yellow starthistle (Centaurea solstitialis) reveal putative structural variation and QTLs associated with invader traits.</title>
        <authorList>
            <person name="Reatini B."/>
            <person name="Cang F.A."/>
            <person name="Jiang Q."/>
            <person name="Mckibben M.T.W."/>
            <person name="Barker M.S."/>
            <person name="Rieseberg L.H."/>
            <person name="Dlugosch K.M."/>
        </authorList>
    </citation>
    <scope>NUCLEOTIDE SEQUENCE</scope>
    <source>
        <strain evidence="5">CAN-66</strain>
        <tissue evidence="5">Leaf</tissue>
    </source>
</reference>
<dbReference type="NCBIfam" id="TIGR00756">
    <property type="entry name" value="PPR"/>
    <property type="match status" value="4"/>
</dbReference>
<dbReference type="SUPFAM" id="SSF48452">
    <property type="entry name" value="TPR-like"/>
    <property type="match status" value="1"/>
</dbReference>
<dbReference type="Gene3D" id="1.25.40.10">
    <property type="entry name" value="Tetratricopeptide repeat domain"/>
    <property type="match status" value="3"/>
</dbReference>
<dbReference type="EMBL" id="JARYMX010000001">
    <property type="protein sequence ID" value="KAJ9568220.1"/>
    <property type="molecule type" value="Genomic_DNA"/>
</dbReference>